<gene>
    <name evidence="1" type="ORF">AVEN_83730_1</name>
</gene>
<comment type="caution">
    <text evidence="1">The sequence shown here is derived from an EMBL/GenBank/DDBJ whole genome shotgun (WGS) entry which is preliminary data.</text>
</comment>
<reference evidence="1 2" key="1">
    <citation type="journal article" date="2019" name="Sci. Rep.">
        <title>Orb-weaving spider Araneus ventricosus genome elucidates the spidroin gene catalogue.</title>
        <authorList>
            <person name="Kono N."/>
            <person name="Nakamura H."/>
            <person name="Ohtoshi R."/>
            <person name="Moran D.A.P."/>
            <person name="Shinohara A."/>
            <person name="Yoshida Y."/>
            <person name="Fujiwara M."/>
            <person name="Mori M."/>
            <person name="Tomita M."/>
            <person name="Arakawa K."/>
        </authorList>
    </citation>
    <scope>NUCLEOTIDE SEQUENCE [LARGE SCALE GENOMIC DNA]</scope>
</reference>
<proteinExistence type="predicted"/>
<evidence type="ECO:0000313" key="2">
    <source>
        <dbReference type="Proteomes" id="UP000499080"/>
    </source>
</evidence>
<sequence>MGQLGVREMVRVAHTPSTSRMRNSHVPPICFSDHASLCDYDSYRCSLPPVQEKEEHLLPPPYQTNCRDNGPSKDAKNFTNPNSYEMCLEMCDSELAKNVFGCHTEMTMASSPSDFCLRIISKSILGERELMEKQKHLSCVQNCRPGCLNLHYSYQLDEMKHPQEVSLMDGFIMPRNAQGCYQGALNGLLSIRTDKLHLFITYGIYIDKFIPFSMNYSRVPVRSERYRRRCLEGQAGLTTDAVVLLLRRSVLTLPIVYTRHSSRSV</sequence>
<dbReference type="EMBL" id="BGPR01000717">
    <property type="protein sequence ID" value="GBM32760.1"/>
    <property type="molecule type" value="Genomic_DNA"/>
</dbReference>
<accession>A0A4Y2EU61</accession>
<dbReference type="AlphaFoldDB" id="A0A4Y2EU61"/>
<name>A0A4Y2EU61_ARAVE</name>
<dbReference type="Proteomes" id="UP000499080">
    <property type="component" value="Unassembled WGS sequence"/>
</dbReference>
<protein>
    <submittedName>
        <fullName evidence="1">Uncharacterized protein</fullName>
    </submittedName>
</protein>
<organism evidence="1 2">
    <name type="scientific">Araneus ventricosus</name>
    <name type="common">Orbweaver spider</name>
    <name type="synonym">Epeira ventricosa</name>
    <dbReference type="NCBI Taxonomy" id="182803"/>
    <lineage>
        <taxon>Eukaryota</taxon>
        <taxon>Metazoa</taxon>
        <taxon>Ecdysozoa</taxon>
        <taxon>Arthropoda</taxon>
        <taxon>Chelicerata</taxon>
        <taxon>Arachnida</taxon>
        <taxon>Araneae</taxon>
        <taxon>Araneomorphae</taxon>
        <taxon>Entelegynae</taxon>
        <taxon>Araneoidea</taxon>
        <taxon>Araneidae</taxon>
        <taxon>Araneus</taxon>
    </lineage>
</organism>
<evidence type="ECO:0000313" key="1">
    <source>
        <dbReference type="EMBL" id="GBM32760.1"/>
    </source>
</evidence>
<keyword evidence="2" id="KW-1185">Reference proteome</keyword>